<accession>A0A382FIV5</accession>
<gene>
    <name evidence="2" type="ORF">METZ01_LOCUS214997</name>
</gene>
<sequence length="251" mass="25999">VVVLTADQATEIVVPAGFATATTSIAITASTESPAPDVDTSPSDTSQSGASSSEGTTPPTTAAVVDEVEPDGSDEGSGDRVEEAATTTTTVTTTTVDETVKETVPLAEEEVNPGVKLLGALDGFNACLASEGHEWIGLPDPDQGPEAPMNQPAYLQALGLCNSRTGISDAFQDYQASRSGLTPDAIREENEGFLDLVDCLRGLGWQISDLRPDADGFLQAGDEFAGPDGDFVTDDIRDCASEIALRSEDGE</sequence>
<organism evidence="2">
    <name type="scientific">marine metagenome</name>
    <dbReference type="NCBI Taxonomy" id="408172"/>
    <lineage>
        <taxon>unclassified sequences</taxon>
        <taxon>metagenomes</taxon>
        <taxon>ecological metagenomes</taxon>
    </lineage>
</organism>
<feature type="compositionally biased region" description="Low complexity" evidence="1">
    <location>
        <begin position="84"/>
        <end position="94"/>
    </location>
</feature>
<evidence type="ECO:0000256" key="1">
    <source>
        <dbReference type="SAM" id="MobiDB-lite"/>
    </source>
</evidence>
<feature type="compositionally biased region" description="Polar residues" evidence="1">
    <location>
        <begin position="40"/>
        <end position="60"/>
    </location>
</feature>
<proteinExistence type="predicted"/>
<evidence type="ECO:0000313" key="2">
    <source>
        <dbReference type="EMBL" id="SVB62143.1"/>
    </source>
</evidence>
<feature type="region of interest" description="Disordered" evidence="1">
    <location>
        <begin position="30"/>
        <end position="94"/>
    </location>
</feature>
<reference evidence="2" key="1">
    <citation type="submission" date="2018-05" db="EMBL/GenBank/DDBJ databases">
        <authorList>
            <person name="Lanie J.A."/>
            <person name="Ng W.-L."/>
            <person name="Kazmierczak K.M."/>
            <person name="Andrzejewski T.M."/>
            <person name="Davidsen T.M."/>
            <person name="Wayne K.J."/>
            <person name="Tettelin H."/>
            <person name="Glass J.I."/>
            <person name="Rusch D."/>
            <person name="Podicherti R."/>
            <person name="Tsui H.-C.T."/>
            <person name="Winkler M.E."/>
        </authorList>
    </citation>
    <scope>NUCLEOTIDE SEQUENCE</scope>
</reference>
<feature type="compositionally biased region" description="Acidic residues" evidence="1">
    <location>
        <begin position="66"/>
        <end position="76"/>
    </location>
</feature>
<feature type="non-terminal residue" evidence="2">
    <location>
        <position position="1"/>
    </location>
</feature>
<dbReference type="AlphaFoldDB" id="A0A382FIV5"/>
<protein>
    <submittedName>
        <fullName evidence="2">Uncharacterized protein</fullName>
    </submittedName>
</protein>
<dbReference type="EMBL" id="UINC01049862">
    <property type="protein sequence ID" value="SVB62143.1"/>
    <property type="molecule type" value="Genomic_DNA"/>
</dbReference>
<name>A0A382FIV5_9ZZZZ</name>